<name>A0ABT6FEH2_9BACT</name>
<accession>A0ABT6FEH2</accession>
<dbReference type="RefSeq" id="WP_277862198.1">
    <property type="nucleotide sequence ID" value="NZ_JARRAG010000002.1"/>
</dbReference>
<dbReference type="Gene3D" id="3.40.50.300">
    <property type="entry name" value="P-loop containing nucleotide triphosphate hydrolases"/>
    <property type="match status" value="2"/>
</dbReference>
<evidence type="ECO:0000313" key="15">
    <source>
        <dbReference type="EMBL" id="MDG3005872.1"/>
    </source>
</evidence>
<dbReference type="InterPro" id="IPR001650">
    <property type="entry name" value="Helicase_C-like"/>
</dbReference>
<evidence type="ECO:0000259" key="13">
    <source>
        <dbReference type="PROSITE" id="PS51192"/>
    </source>
</evidence>
<dbReference type="PROSITE" id="PS51192">
    <property type="entry name" value="HELICASE_ATP_BIND_1"/>
    <property type="match status" value="1"/>
</dbReference>
<dbReference type="InterPro" id="IPR011545">
    <property type="entry name" value="DEAD/DEAH_box_helicase_dom"/>
</dbReference>
<keyword evidence="2" id="KW-0479">Metal-binding</keyword>
<evidence type="ECO:0000256" key="11">
    <source>
        <dbReference type="ARBA" id="ARBA00044535"/>
    </source>
</evidence>
<dbReference type="NCBIfam" id="TIGR00614">
    <property type="entry name" value="recQ_fam"/>
    <property type="match status" value="1"/>
</dbReference>
<dbReference type="PANTHER" id="PTHR13710:SF105">
    <property type="entry name" value="ATP-DEPENDENT DNA HELICASE Q1"/>
    <property type="match status" value="1"/>
</dbReference>
<dbReference type="Pfam" id="PF00270">
    <property type="entry name" value="DEAD"/>
    <property type="match status" value="1"/>
</dbReference>
<dbReference type="PANTHER" id="PTHR13710">
    <property type="entry name" value="DNA HELICASE RECQ FAMILY MEMBER"/>
    <property type="match status" value="1"/>
</dbReference>
<dbReference type="SMART" id="SM00487">
    <property type="entry name" value="DEXDc"/>
    <property type="match status" value="1"/>
</dbReference>
<feature type="domain" description="Helicase C-terminal" evidence="14">
    <location>
        <begin position="223"/>
        <end position="381"/>
    </location>
</feature>
<evidence type="ECO:0000256" key="4">
    <source>
        <dbReference type="ARBA" id="ARBA00022801"/>
    </source>
</evidence>
<evidence type="ECO:0000313" key="16">
    <source>
        <dbReference type="EMBL" id="MDG3005970.1"/>
    </source>
</evidence>
<dbReference type="EMBL" id="JARRAG010000002">
    <property type="protein sequence ID" value="MDG3005970.1"/>
    <property type="molecule type" value="Genomic_DNA"/>
</dbReference>
<dbReference type="InterPro" id="IPR032284">
    <property type="entry name" value="RecQ_Zn-bd"/>
</dbReference>
<gene>
    <name evidence="15" type="ORF">PZE19_18965</name>
    <name evidence="16" type="ORF">PZE19_19495</name>
</gene>
<reference evidence="16 17" key="1">
    <citation type="submission" date="2023-03" db="EMBL/GenBank/DDBJ databases">
        <title>Paludisphaera mucosa sp. nov. a novel planctomycete from northern fen.</title>
        <authorList>
            <person name="Ivanova A."/>
        </authorList>
    </citation>
    <scope>NUCLEOTIDE SEQUENCE [LARGE SCALE GENOMIC DNA]</scope>
    <source>
        <strain evidence="16 17">Pla2</strain>
    </source>
</reference>
<dbReference type="Gene3D" id="1.10.10.10">
    <property type="entry name" value="Winged helix-like DNA-binding domain superfamily/Winged helix DNA-binding domain"/>
    <property type="match status" value="1"/>
</dbReference>
<evidence type="ECO:0000256" key="6">
    <source>
        <dbReference type="ARBA" id="ARBA00022840"/>
    </source>
</evidence>
<evidence type="ECO:0000256" key="5">
    <source>
        <dbReference type="ARBA" id="ARBA00022806"/>
    </source>
</evidence>
<dbReference type="InterPro" id="IPR014001">
    <property type="entry name" value="Helicase_ATP-bd"/>
</dbReference>
<keyword evidence="6" id="KW-0067">ATP-binding</keyword>
<dbReference type="SUPFAM" id="SSF52540">
    <property type="entry name" value="P-loop containing nucleoside triphosphate hydrolases"/>
    <property type="match status" value="1"/>
</dbReference>
<evidence type="ECO:0000256" key="1">
    <source>
        <dbReference type="ARBA" id="ARBA00005446"/>
    </source>
</evidence>
<organism evidence="16 17">
    <name type="scientific">Paludisphaera mucosa</name>
    <dbReference type="NCBI Taxonomy" id="3030827"/>
    <lineage>
        <taxon>Bacteria</taxon>
        <taxon>Pseudomonadati</taxon>
        <taxon>Planctomycetota</taxon>
        <taxon>Planctomycetia</taxon>
        <taxon>Isosphaerales</taxon>
        <taxon>Isosphaeraceae</taxon>
        <taxon>Paludisphaera</taxon>
    </lineage>
</organism>
<dbReference type="GO" id="GO:0003678">
    <property type="term" value="F:DNA helicase activity"/>
    <property type="evidence" value="ECO:0007669"/>
    <property type="project" value="UniProtKB-EC"/>
</dbReference>
<dbReference type="Proteomes" id="UP001216907">
    <property type="component" value="Unassembled WGS sequence"/>
</dbReference>
<keyword evidence="7" id="KW-0238">DNA-binding</keyword>
<dbReference type="Pfam" id="PF00271">
    <property type="entry name" value="Helicase_C"/>
    <property type="match status" value="1"/>
</dbReference>
<dbReference type="EMBL" id="JARRAG010000002">
    <property type="protein sequence ID" value="MDG3005872.1"/>
    <property type="molecule type" value="Genomic_DNA"/>
</dbReference>
<feature type="domain" description="Helicase ATP-binding" evidence="13">
    <location>
        <begin position="29"/>
        <end position="197"/>
    </location>
</feature>
<dbReference type="CDD" id="cd18018">
    <property type="entry name" value="DEXHc_RecQ4-like"/>
    <property type="match status" value="1"/>
</dbReference>
<evidence type="ECO:0000259" key="14">
    <source>
        <dbReference type="PROSITE" id="PS51194"/>
    </source>
</evidence>
<keyword evidence="5 16" id="KW-0347">Helicase</keyword>
<sequence length="645" mass="69779">MTATIDEARATLGRVFGFAEFREGQEAVVSRLLDRRSVLAIFPTGAGKSLCYQLPALLLDGLTVVVSPLIALMKDQVDSLVARGVAAARLDSSLDAHEAGRVHADLRSGRLRILFIAPERLAGERFVATVSGRPIALLAVDEAHCISEWGHNFRPDYLRLARVSRGLAVGRVLALTATATPEVARSIAEAFGISPGDVVRTGFHRPNLELHATPCSSAERDEFLLQRLAARPPGPAIVYVTLQRTAEGLARRLVEHGHDAHAYHAGLGDEVRHAVQDRFMASTSMIVVATIAFGMGIDKADIRAVYHYNLPKGPENHAQEIGRAGRDGRPAACELLACPEDVVTLENFAHGDTPTREAIGSLLADVLARGDEFDVSIQGLSVAHDIRPLVVETLLTYLEFEGVAESTGPFYAELKVEPTRPLKEILARFDERRAEFLGRVFGQARKGNRWLTLDVRAAATALGESGARLSKALTYLEEQGEVVLQATGLRQGYRRSAGGPGLAVLVEAMWARFRRREAREAERVHRMLAFAHEAGCLTRRMLSYFGEDLAGDCGHCGPCLGVGPRPPVPTPVRPLGRAEGMLVDALQAQAHPALATPRQMARFLCGLSSPATSRAKLTRDKRFGALADVPFARVLEYLADAGLAG</sequence>
<evidence type="ECO:0000256" key="9">
    <source>
        <dbReference type="ARBA" id="ARBA00034617"/>
    </source>
</evidence>
<dbReference type="Pfam" id="PF16124">
    <property type="entry name" value="RecQ_Zn_bind"/>
    <property type="match status" value="1"/>
</dbReference>
<dbReference type="SMART" id="SM00490">
    <property type="entry name" value="HELICc"/>
    <property type="match status" value="1"/>
</dbReference>
<comment type="catalytic activity">
    <reaction evidence="9">
        <text>Couples ATP hydrolysis with the unwinding of duplex DNA by translocating in the 3'-5' direction.</text>
        <dbReference type="EC" id="5.6.2.4"/>
    </reaction>
</comment>
<dbReference type="InterPro" id="IPR036388">
    <property type="entry name" value="WH-like_DNA-bd_sf"/>
</dbReference>
<comment type="similarity">
    <text evidence="1">Belongs to the helicase family. RecQ subfamily.</text>
</comment>
<dbReference type="InterPro" id="IPR004589">
    <property type="entry name" value="DNA_helicase_ATP-dep_RecQ"/>
</dbReference>
<evidence type="ECO:0000256" key="8">
    <source>
        <dbReference type="ARBA" id="ARBA00023235"/>
    </source>
</evidence>
<dbReference type="InterPro" id="IPR027417">
    <property type="entry name" value="P-loop_NTPase"/>
</dbReference>
<protein>
    <recommendedName>
        <fullName evidence="11">ATP-dependent DNA helicase RecQ</fullName>
        <ecNumber evidence="10">5.6.2.4</ecNumber>
    </recommendedName>
    <alternativeName>
        <fullName evidence="12">DNA 3'-5' helicase RecQ</fullName>
    </alternativeName>
</protein>
<proteinExistence type="inferred from homology"/>
<evidence type="ECO:0000256" key="10">
    <source>
        <dbReference type="ARBA" id="ARBA00034808"/>
    </source>
</evidence>
<keyword evidence="4 16" id="KW-0378">Hydrolase</keyword>
<evidence type="ECO:0000313" key="17">
    <source>
        <dbReference type="Proteomes" id="UP001216907"/>
    </source>
</evidence>
<evidence type="ECO:0000256" key="3">
    <source>
        <dbReference type="ARBA" id="ARBA00022741"/>
    </source>
</evidence>
<evidence type="ECO:0000256" key="2">
    <source>
        <dbReference type="ARBA" id="ARBA00022723"/>
    </source>
</evidence>
<evidence type="ECO:0000256" key="7">
    <source>
        <dbReference type="ARBA" id="ARBA00023125"/>
    </source>
</evidence>
<comment type="caution">
    <text evidence="16">The sequence shown here is derived from an EMBL/GenBank/DDBJ whole genome shotgun (WGS) entry which is preliminary data.</text>
</comment>
<keyword evidence="3" id="KW-0547">Nucleotide-binding</keyword>
<dbReference type="GO" id="GO:0016787">
    <property type="term" value="F:hydrolase activity"/>
    <property type="evidence" value="ECO:0007669"/>
    <property type="project" value="UniProtKB-KW"/>
</dbReference>
<dbReference type="PROSITE" id="PS51194">
    <property type="entry name" value="HELICASE_CTER"/>
    <property type="match status" value="1"/>
</dbReference>
<keyword evidence="8" id="KW-0413">Isomerase</keyword>
<dbReference type="EC" id="5.6.2.4" evidence="10"/>
<keyword evidence="17" id="KW-1185">Reference proteome</keyword>
<evidence type="ECO:0000256" key="12">
    <source>
        <dbReference type="ARBA" id="ARBA00044550"/>
    </source>
</evidence>